<accession>A0A0E3VWZ9</accession>
<dbReference type="PANTHER" id="PTHR42987">
    <property type="entry name" value="PEPTIDASE S49"/>
    <property type="match status" value="1"/>
</dbReference>
<dbReference type="InterPro" id="IPR002142">
    <property type="entry name" value="Peptidase_S49"/>
</dbReference>
<dbReference type="EMBL" id="AP014685">
    <property type="protein sequence ID" value="BAR61790.1"/>
    <property type="molecule type" value="Genomic_DNA"/>
</dbReference>
<evidence type="ECO:0000259" key="2">
    <source>
        <dbReference type="Pfam" id="PF01343"/>
    </source>
</evidence>
<proteinExistence type="inferred from homology"/>
<dbReference type="Gene3D" id="6.20.330.10">
    <property type="match status" value="1"/>
</dbReference>
<protein>
    <submittedName>
        <fullName evidence="3">Proteinase IV</fullName>
    </submittedName>
</protein>
<gene>
    <name evidence="3" type="ORF">NK6_8641</name>
</gene>
<dbReference type="CDD" id="cd07022">
    <property type="entry name" value="S49_Sppa_36K_type"/>
    <property type="match status" value="1"/>
</dbReference>
<feature type="domain" description="Peptidase S49" evidence="2">
    <location>
        <begin position="118"/>
        <end position="264"/>
    </location>
</feature>
<name>A0A0E3VWZ9_9BRAD</name>
<evidence type="ECO:0000313" key="3">
    <source>
        <dbReference type="EMBL" id="BAR61790.1"/>
    </source>
</evidence>
<dbReference type="Gene3D" id="3.90.226.10">
    <property type="entry name" value="2-enoyl-CoA Hydratase, Chain A, domain 1"/>
    <property type="match status" value="1"/>
</dbReference>
<reference evidence="3 4" key="1">
    <citation type="submission" date="2014-11" db="EMBL/GenBank/DDBJ databases">
        <title>Symbiosis island explosion on the genome of extra-slow-growing strains of soybean bradyrhizobia with massive insertion sequences.</title>
        <authorList>
            <person name="Iida T."/>
            <person name="Minamisawa K."/>
        </authorList>
    </citation>
    <scope>NUCLEOTIDE SEQUENCE [LARGE SCALE GENOMIC DNA]</scope>
    <source>
        <strain evidence="3 4">NK6</strain>
    </source>
</reference>
<dbReference type="GO" id="GO:0006508">
    <property type="term" value="P:proteolysis"/>
    <property type="evidence" value="ECO:0007669"/>
    <property type="project" value="InterPro"/>
</dbReference>
<evidence type="ECO:0000256" key="1">
    <source>
        <dbReference type="ARBA" id="ARBA00008683"/>
    </source>
</evidence>
<dbReference type="AlphaFoldDB" id="A0A0E3VWZ9"/>
<dbReference type="InterPro" id="IPR033855">
    <property type="entry name" value="Protein_C"/>
</dbReference>
<comment type="similarity">
    <text evidence="1">Belongs to the peptidase S49 family.</text>
</comment>
<dbReference type="RefSeq" id="WP_244651714.1">
    <property type="nucleotide sequence ID" value="NZ_AP022639.1"/>
</dbReference>
<dbReference type="PANTHER" id="PTHR42987:SF4">
    <property type="entry name" value="PROTEASE SOHB-RELATED"/>
    <property type="match status" value="1"/>
</dbReference>
<dbReference type="Proteomes" id="UP000063308">
    <property type="component" value="Chromosome"/>
</dbReference>
<sequence>MAKGLKLRQVLAEISSIDAVVALDMSALADCLARVAARDEAAAASATVTTQANKIALIQIAGPLTPRGSWYGASLSGIASSVARAASDPDIAGIILDIDSPGGTVSGTPEAAAAVADAASKKPCVACVNTLAASAAYWIASQASEIVMTPSADVGSIGAMIMHVDYGKALEEAGIGVTIIRSEQSPLKNEAHPFGPLSDDARAFLQKRANDAGADFIKAVAGGRKVTQSKVKDEFGQGRVFGAREAMARGMADRVATMSDVIAGMLPKPPSRSARRRSALAFE</sequence>
<organism evidence="3 4">
    <name type="scientific">Bradyrhizobium diazoefficiens</name>
    <dbReference type="NCBI Taxonomy" id="1355477"/>
    <lineage>
        <taxon>Bacteria</taxon>
        <taxon>Pseudomonadati</taxon>
        <taxon>Pseudomonadota</taxon>
        <taxon>Alphaproteobacteria</taxon>
        <taxon>Hyphomicrobiales</taxon>
        <taxon>Nitrobacteraceae</taxon>
        <taxon>Bradyrhizobium</taxon>
    </lineage>
</organism>
<dbReference type="GO" id="GO:0008233">
    <property type="term" value="F:peptidase activity"/>
    <property type="evidence" value="ECO:0007669"/>
    <property type="project" value="InterPro"/>
</dbReference>
<evidence type="ECO:0000313" key="4">
    <source>
        <dbReference type="Proteomes" id="UP000063308"/>
    </source>
</evidence>
<dbReference type="InterPro" id="IPR029045">
    <property type="entry name" value="ClpP/crotonase-like_dom_sf"/>
</dbReference>
<dbReference type="SUPFAM" id="SSF52096">
    <property type="entry name" value="ClpP/crotonase"/>
    <property type="match status" value="1"/>
</dbReference>
<dbReference type="Pfam" id="PF01343">
    <property type="entry name" value="Peptidase_S49"/>
    <property type="match status" value="1"/>
</dbReference>